<dbReference type="AlphaFoldDB" id="A0A4Y2AES6"/>
<evidence type="ECO:0000313" key="2">
    <source>
        <dbReference type="EMBL" id="GBL78117.1"/>
    </source>
</evidence>
<proteinExistence type="predicted"/>
<feature type="compositionally biased region" description="Acidic residues" evidence="1">
    <location>
        <begin position="85"/>
        <end position="98"/>
    </location>
</feature>
<keyword evidence="3" id="KW-1185">Reference proteome</keyword>
<evidence type="ECO:0000313" key="3">
    <source>
        <dbReference type="Proteomes" id="UP000499080"/>
    </source>
</evidence>
<feature type="region of interest" description="Disordered" evidence="1">
    <location>
        <begin position="78"/>
        <end position="98"/>
    </location>
</feature>
<protein>
    <submittedName>
        <fullName evidence="2">Uncharacterized protein</fullName>
    </submittedName>
</protein>
<sequence>MQVHDTLSLSQPGYHDTAGHYPPRAIFGRLLLAPIVSTSLVRSHLKVHDTLSITHLCRAIFSCFGRIMQKIPSEDESDTLFLDGEVNEYSDQETDSEN</sequence>
<dbReference type="EMBL" id="BGPR01000014">
    <property type="protein sequence ID" value="GBL78117.1"/>
    <property type="molecule type" value="Genomic_DNA"/>
</dbReference>
<comment type="caution">
    <text evidence="2">The sequence shown here is derived from an EMBL/GenBank/DDBJ whole genome shotgun (WGS) entry which is preliminary data.</text>
</comment>
<dbReference type="Proteomes" id="UP000499080">
    <property type="component" value="Unassembled WGS sequence"/>
</dbReference>
<evidence type="ECO:0000256" key="1">
    <source>
        <dbReference type="SAM" id="MobiDB-lite"/>
    </source>
</evidence>
<organism evidence="2 3">
    <name type="scientific">Araneus ventricosus</name>
    <name type="common">Orbweaver spider</name>
    <name type="synonym">Epeira ventricosa</name>
    <dbReference type="NCBI Taxonomy" id="182803"/>
    <lineage>
        <taxon>Eukaryota</taxon>
        <taxon>Metazoa</taxon>
        <taxon>Ecdysozoa</taxon>
        <taxon>Arthropoda</taxon>
        <taxon>Chelicerata</taxon>
        <taxon>Arachnida</taxon>
        <taxon>Araneae</taxon>
        <taxon>Araneomorphae</taxon>
        <taxon>Entelegynae</taxon>
        <taxon>Araneoidea</taxon>
        <taxon>Araneidae</taxon>
        <taxon>Araneus</taxon>
    </lineage>
</organism>
<gene>
    <name evidence="2" type="ORF">AVEN_143406_1</name>
</gene>
<reference evidence="2 3" key="1">
    <citation type="journal article" date="2019" name="Sci. Rep.">
        <title>Orb-weaving spider Araneus ventricosus genome elucidates the spidroin gene catalogue.</title>
        <authorList>
            <person name="Kono N."/>
            <person name="Nakamura H."/>
            <person name="Ohtoshi R."/>
            <person name="Moran D.A.P."/>
            <person name="Shinohara A."/>
            <person name="Yoshida Y."/>
            <person name="Fujiwara M."/>
            <person name="Mori M."/>
            <person name="Tomita M."/>
            <person name="Arakawa K."/>
        </authorList>
    </citation>
    <scope>NUCLEOTIDE SEQUENCE [LARGE SCALE GENOMIC DNA]</scope>
</reference>
<accession>A0A4Y2AES6</accession>
<name>A0A4Y2AES6_ARAVE</name>